<name>A0ABQ9Y021_9EUKA</name>
<dbReference type="Proteomes" id="UP001281761">
    <property type="component" value="Unassembled WGS sequence"/>
</dbReference>
<sequence>MMNPLIFIIISSQIVFPQDTSPLRALYELCKISRKPCLSLGNQFDFCQQHSSTCLALADDSVENSTLRSPHEVFTKEQQLHRRLNPYSCDRKCDSEEEICRTICTSMMSSAPSCFSSCSYQHLTCLEGCVESRYFDRVLTNSTTKPPQPDVPTVCDNPECDTLKAICLGVCEHNTQCIASCETEHEECLTSPPSLSQDPAQHACTSKCLTDFALCRENQTECATRADDCLILCWKHPTNQSKEEIAIDECVSAYSSCADTCQNTTEPDVSPTLCVQRCFEQGEECFHAVTSSSTKTTPSQPSQVSEIGFDTSTLVEQQRARDLCEEQCVLEYIECTTDCSPKDELCFSSCLSLGETCHSSCSPNEQPTTPQPLTNRPISLKERRASSEPVFIVESGDICEAERNKCFGKCDATHDSDQNELRNCQKECNRALFTCRRDNPQPINTPLSAPKDDCDLVCQHALIECLSSNSTTFDEEGWIAHCRSTKAECVEQCRRSTDDVPCSEQCEVERKSCLETCQSIPCEMECRSTALNCKQNCSAPLSAQIEEKSGEGVCEEKCNEAYLDCSLECDDFAPCDTACRRTRRICLKDCSRAHVIIL</sequence>
<evidence type="ECO:0000313" key="1">
    <source>
        <dbReference type="EMBL" id="KAK2957093.1"/>
    </source>
</evidence>
<reference evidence="1 2" key="1">
    <citation type="journal article" date="2022" name="bioRxiv">
        <title>Genomics of Preaxostyla Flagellates Illuminates Evolutionary Transitions and the Path Towards Mitochondrial Loss.</title>
        <authorList>
            <person name="Novak L.V.F."/>
            <person name="Treitli S.C."/>
            <person name="Pyrih J."/>
            <person name="Halakuc P."/>
            <person name="Pipaliya S.V."/>
            <person name="Vacek V."/>
            <person name="Brzon O."/>
            <person name="Soukal P."/>
            <person name="Eme L."/>
            <person name="Dacks J.B."/>
            <person name="Karnkowska A."/>
            <person name="Elias M."/>
            <person name="Hampl V."/>
        </authorList>
    </citation>
    <scope>NUCLEOTIDE SEQUENCE [LARGE SCALE GENOMIC DNA]</scope>
    <source>
        <strain evidence="1">NAU3</strain>
        <tissue evidence="1">Gut</tissue>
    </source>
</reference>
<dbReference type="EMBL" id="JARBJD010000049">
    <property type="protein sequence ID" value="KAK2957093.1"/>
    <property type="molecule type" value="Genomic_DNA"/>
</dbReference>
<gene>
    <name evidence="1" type="ORF">BLNAU_7923</name>
</gene>
<protein>
    <submittedName>
        <fullName evidence="1">Uncharacterized protein</fullName>
    </submittedName>
</protein>
<comment type="caution">
    <text evidence="1">The sequence shown here is derived from an EMBL/GenBank/DDBJ whole genome shotgun (WGS) entry which is preliminary data.</text>
</comment>
<evidence type="ECO:0000313" key="2">
    <source>
        <dbReference type="Proteomes" id="UP001281761"/>
    </source>
</evidence>
<accession>A0ABQ9Y021</accession>
<keyword evidence="2" id="KW-1185">Reference proteome</keyword>
<proteinExistence type="predicted"/>
<organism evidence="1 2">
    <name type="scientific">Blattamonas nauphoetae</name>
    <dbReference type="NCBI Taxonomy" id="2049346"/>
    <lineage>
        <taxon>Eukaryota</taxon>
        <taxon>Metamonada</taxon>
        <taxon>Preaxostyla</taxon>
        <taxon>Oxymonadida</taxon>
        <taxon>Blattamonas</taxon>
    </lineage>
</organism>